<gene>
    <name evidence="1" type="ORF">HW555_005846</name>
</gene>
<accession>A0A835GIZ7</accession>
<comment type="caution">
    <text evidence="1">The sequence shown here is derived from an EMBL/GenBank/DDBJ whole genome shotgun (WGS) entry which is preliminary data.</text>
</comment>
<evidence type="ECO:0000313" key="1">
    <source>
        <dbReference type="EMBL" id="KAF9416930.1"/>
    </source>
</evidence>
<dbReference type="AlphaFoldDB" id="A0A835GIZ7"/>
<keyword evidence="2" id="KW-1185">Reference proteome</keyword>
<proteinExistence type="predicted"/>
<evidence type="ECO:0000313" key="2">
    <source>
        <dbReference type="Proteomes" id="UP000648187"/>
    </source>
</evidence>
<dbReference type="Proteomes" id="UP000648187">
    <property type="component" value="Unassembled WGS sequence"/>
</dbReference>
<protein>
    <submittedName>
        <fullName evidence="1">Uncharacterized protein</fullName>
    </submittedName>
</protein>
<organism evidence="1 2">
    <name type="scientific">Spodoptera exigua</name>
    <name type="common">Beet armyworm</name>
    <name type="synonym">Noctua fulgens</name>
    <dbReference type="NCBI Taxonomy" id="7107"/>
    <lineage>
        <taxon>Eukaryota</taxon>
        <taxon>Metazoa</taxon>
        <taxon>Ecdysozoa</taxon>
        <taxon>Arthropoda</taxon>
        <taxon>Hexapoda</taxon>
        <taxon>Insecta</taxon>
        <taxon>Pterygota</taxon>
        <taxon>Neoptera</taxon>
        <taxon>Endopterygota</taxon>
        <taxon>Lepidoptera</taxon>
        <taxon>Glossata</taxon>
        <taxon>Ditrysia</taxon>
        <taxon>Noctuoidea</taxon>
        <taxon>Noctuidae</taxon>
        <taxon>Amphipyrinae</taxon>
        <taxon>Spodoptera</taxon>
    </lineage>
</organism>
<name>A0A835GIZ7_SPOEX</name>
<sequence>KAEGPFWKTLTVRLVHRGRGYALSPKIYLLQKYKSVYDSALLVDGSQVPTGDGVQENVECMLRPRCKERAHT</sequence>
<reference evidence="1" key="1">
    <citation type="submission" date="2020-08" db="EMBL/GenBank/DDBJ databases">
        <title>Spodoptera exigua strain:BAW_Kor-Di-RS1 Genome sequencing and assembly.</title>
        <authorList>
            <person name="Kim J."/>
            <person name="Nam H.Y."/>
            <person name="Kwon M."/>
            <person name="Choi J.H."/>
            <person name="Cho S.R."/>
            <person name="Kim G.-H."/>
        </authorList>
    </citation>
    <scope>NUCLEOTIDE SEQUENCE</scope>
    <source>
        <strain evidence="1">BAW_Kor-Di-RS1</strain>
        <tissue evidence="1">Whole-body</tissue>
    </source>
</reference>
<feature type="non-terminal residue" evidence="1">
    <location>
        <position position="72"/>
    </location>
</feature>
<dbReference type="EMBL" id="JACKWZ010000081">
    <property type="protein sequence ID" value="KAF9416930.1"/>
    <property type="molecule type" value="Genomic_DNA"/>
</dbReference>